<gene>
    <name evidence="1" type="ORF">AKJ09_06542</name>
</gene>
<dbReference type="Proteomes" id="UP000064967">
    <property type="component" value="Chromosome"/>
</dbReference>
<dbReference type="KEGG" id="llu:AKJ09_06542"/>
<dbReference type="EMBL" id="CP012333">
    <property type="protein sequence ID" value="AKU99878.1"/>
    <property type="molecule type" value="Genomic_DNA"/>
</dbReference>
<proteinExistence type="predicted"/>
<evidence type="ECO:0008006" key="3">
    <source>
        <dbReference type="Google" id="ProtNLM"/>
    </source>
</evidence>
<evidence type="ECO:0000313" key="2">
    <source>
        <dbReference type="Proteomes" id="UP000064967"/>
    </source>
</evidence>
<evidence type="ECO:0000313" key="1">
    <source>
        <dbReference type="EMBL" id="AKU99878.1"/>
    </source>
</evidence>
<name>A0A0K1Q256_9BACT</name>
<accession>A0A0K1Q256</accession>
<protein>
    <recommendedName>
        <fullName evidence="3">STAS domain-containing protein</fullName>
    </recommendedName>
</protein>
<dbReference type="STRING" id="1391654.AKJ09_06542"/>
<dbReference type="RefSeq" id="WP_169927984.1">
    <property type="nucleotide sequence ID" value="NZ_CP012333.1"/>
</dbReference>
<sequence>MTETHSSAHIETEELRVAVGPEEPLTLRFAGSADTRALGAIEKVLSVFHDRALVETRKEVFVDFRDLYFINSSCFKAFVVWLGRVQDLEDGRQYRIRFISDDDKPWQRRSLGALQCFAVDLVQIETQAPGVGS</sequence>
<dbReference type="AlphaFoldDB" id="A0A0K1Q256"/>
<keyword evidence="2" id="KW-1185">Reference proteome</keyword>
<organism evidence="1 2">
    <name type="scientific">Labilithrix luteola</name>
    <dbReference type="NCBI Taxonomy" id="1391654"/>
    <lineage>
        <taxon>Bacteria</taxon>
        <taxon>Pseudomonadati</taxon>
        <taxon>Myxococcota</taxon>
        <taxon>Polyangia</taxon>
        <taxon>Polyangiales</taxon>
        <taxon>Labilitrichaceae</taxon>
        <taxon>Labilithrix</taxon>
    </lineage>
</organism>
<reference evidence="1 2" key="1">
    <citation type="submission" date="2015-08" db="EMBL/GenBank/DDBJ databases">
        <authorList>
            <person name="Babu N.S."/>
            <person name="Beckwith C.J."/>
            <person name="Beseler K.G."/>
            <person name="Brison A."/>
            <person name="Carone J.V."/>
            <person name="Caskin T.P."/>
            <person name="Diamond M."/>
            <person name="Durham M.E."/>
            <person name="Foxe J.M."/>
            <person name="Go M."/>
            <person name="Henderson B.A."/>
            <person name="Jones I.B."/>
            <person name="McGettigan J.A."/>
            <person name="Micheletti S.J."/>
            <person name="Nasrallah M.E."/>
            <person name="Ortiz D."/>
            <person name="Piller C.R."/>
            <person name="Privatt S.R."/>
            <person name="Schneider S.L."/>
            <person name="Sharp S."/>
            <person name="Smith T.C."/>
            <person name="Stanton J.D."/>
            <person name="Ullery H.E."/>
            <person name="Wilson R.J."/>
            <person name="Serrano M.G."/>
            <person name="Buck G."/>
            <person name="Lee V."/>
            <person name="Wang Y."/>
            <person name="Carvalho R."/>
            <person name="Voegtly L."/>
            <person name="Shi R."/>
            <person name="Duckworth R."/>
            <person name="Johnson A."/>
            <person name="Loviza R."/>
            <person name="Walstead R."/>
            <person name="Shah Z."/>
            <person name="Kiflezghi M."/>
            <person name="Wade K."/>
            <person name="Ball S.L."/>
            <person name="Bradley K.W."/>
            <person name="Asai D.J."/>
            <person name="Bowman C.A."/>
            <person name="Russell D.A."/>
            <person name="Pope W.H."/>
            <person name="Jacobs-Sera D."/>
            <person name="Hendrix R.W."/>
            <person name="Hatfull G.F."/>
        </authorList>
    </citation>
    <scope>NUCLEOTIDE SEQUENCE [LARGE SCALE GENOMIC DNA]</scope>
    <source>
        <strain evidence="1 2">DSM 27648</strain>
    </source>
</reference>